<evidence type="ECO:0000256" key="1">
    <source>
        <dbReference type="SAM" id="MobiDB-lite"/>
    </source>
</evidence>
<name>A0A9P1MBH4_9PEZI</name>
<organism evidence="2 3">
    <name type="scientific">Parascedosporium putredinis</name>
    <dbReference type="NCBI Taxonomy" id="1442378"/>
    <lineage>
        <taxon>Eukaryota</taxon>
        <taxon>Fungi</taxon>
        <taxon>Dikarya</taxon>
        <taxon>Ascomycota</taxon>
        <taxon>Pezizomycotina</taxon>
        <taxon>Sordariomycetes</taxon>
        <taxon>Hypocreomycetidae</taxon>
        <taxon>Microascales</taxon>
        <taxon>Microascaceae</taxon>
        <taxon>Parascedosporium</taxon>
    </lineage>
</organism>
<comment type="caution">
    <text evidence="2">The sequence shown here is derived from an EMBL/GenBank/DDBJ whole genome shotgun (WGS) entry which is preliminary data.</text>
</comment>
<evidence type="ECO:0000313" key="2">
    <source>
        <dbReference type="EMBL" id="CAI4214719.1"/>
    </source>
</evidence>
<evidence type="ECO:0000313" key="3">
    <source>
        <dbReference type="Proteomes" id="UP000838763"/>
    </source>
</evidence>
<dbReference type="Proteomes" id="UP000838763">
    <property type="component" value="Unassembled WGS sequence"/>
</dbReference>
<protein>
    <submittedName>
        <fullName evidence="2">Uncharacterized protein</fullName>
    </submittedName>
</protein>
<reference evidence="2" key="1">
    <citation type="submission" date="2022-11" db="EMBL/GenBank/DDBJ databases">
        <authorList>
            <person name="Scott C."/>
            <person name="Bruce N."/>
        </authorList>
    </citation>
    <scope>NUCLEOTIDE SEQUENCE</scope>
</reference>
<keyword evidence="3" id="KW-1185">Reference proteome</keyword>
<dbReference type="OrthoDB" id="2439061at2759"/>
<feature type="compositionally biased region" description="Basic and acidic residues" evidence="1">
    <location>
        <begin position="71"/>
        <end position="87"/>
    </location>
</feature>
<dbReference type="EMBL" id="CALLCH030000012">
    <property type="protein sequence ID" value="CAI4214719.1"/>
    <property type="molecule type" value="Genomic_DNA"/>
</dbReference>
<feature type="region of interest" description="Disordered" evidence="1">
    <location>
        <begin position="32"/>
        <end position="110"/>
    </location>
</feature>
<proteinExistence type="predicted"/>
<gene>
    <name evidence="2" type="ORF">PPNO1_LOCUS4447</name>
</gene>
<sequence>MAWLLQRLHYSLWTPFDPDLDNILIDGRPQGRGALPFTGSPGGSNIPRPVGEHTSELGGVSAVSASRQKQTKRDEAIRRKMENDLSKKKNLATRARHSRKAPWYRSCLEA</sequence>
<feature type="compositionally biased region" description="Basic residues" evidence="1">
    <location>
        <begin position="88"/>
        <end position="102"/>
    </location>
</feature>
<dbReference type="AlphaFoldDB" id="A0A9P1MBH4"/>
<accession>A0A9P1MBH4</accession>